<evidence type="ECO:0000313" key="1">
    <source>
        <dbReference type="EMBL" id="KAF7371406.1"/>
    </source>
</evidence>
<reference evidence="1" key="1">
    <citation type="submission" date="2020-05" db="EMBL/GenBank/DDBJ databases">
        <title>Mycena genomes resolve the evolution of fungal bioluminescence.</title>
        <authorList>
            <person name="Tsai I.J."/>
        </authorList>
    </citation>
    <scope>NUCLEOTIDE SEQUENCE</scope>
    <source>
        <strain evidence="1">160909Yilan</strain>
    </source>
</reference>
<name>A0A8H6Z7U3_9AGAR</name>
<dbReference type="EMBL" id="JACAZH010000004">
    <property type="protein sequence ID" value="KAF7371406.1"/>
    <property type="molecule type" value="Genomic_DNA"/>
</dbReference>
<accession>A0A8H6Z7U3</accession>
<keyword evidence="2" id="KW-1185">Reference proteome</keyword>
<dbReference type="OrthoDB" id="3010992at2759"/>
<proteinExistence type="predicted"/>
<organism evidence="1 2">
    <name type="scientific">Mycena sanguinolenta</name>
    <dbReference type="NCBI Taxonomy" id="230812"/>
    <lineage>
        <taxon>Eukaryota</taxon>
        <taxon>Fungi</taxon>
        <taxon>Dikarya</taxon>
        <taxon>Basidiomycota</taxon>
        <taxon>Agaricomycotina</taxon>
        <taxon>Agaricomycetes</taxon>
        <taxon>Agaricomycetidae</taxon>
        <taxon>Agaricales</taxon>
        <taxon>Marasmiineae</taxon>
        <taxon>Mycenaceae</taxon>
        <taxon>Mycena</taxon>
    </lineage>
</organism>
<gene>
    <name evidence="1" type="ORF">MSAN_00777200</name>
</gene>
<evidence type="ECO:0000313" key="2">
    <source>
        <dbReference type="Proteomes" id="UP000623467"/>
    </source>
</evidence>
<protein>
    <submittedName>
        <fullName evidence="1">Uncharacterized protein</fullName>
    </submittedName>
</protein>
<sequence length="108" mass="12178">MNRSSADFYEILFDKLQRIKKITGKILSLKRFVPGGNLLVMNADTEVAQILGAGRSFMKTNDPEYSGILNDIFLADAATYFVKVCYRHTKEAIHDFESLVTHQSSTNT</sequence>
<comment type="caution">
    <text evidence="1">The sequence shown here is derived from an EMBL/GenBank/DDBJ whole genome shotgun (WGS) entry which is preliminary data.</text>
</comment>
<dbReference type="AlphaFoldDB" id="A0A8H6Z7U3"/>
<dbReference type="Proteomes" id="UP000623467">
    <property type="component" value="Unassembled WGS sequence"/>
</dbReference>